<dbReference type="InterPro" id="IPR029044">
    <property type="entry name" value="Nucleotide-diphossugar_trans"/>
</dbReference>
<evidence type="ECO:0000313" key="1">
    <source>
        <dbReference type="EMBL" id="QHT34994.1"/>
    </source>
</evidence>
<proteinExistence type="predicted"/>
<dbReference type="AlphaFoldDB" id="A0A6C0F0R0"/>
<name>A0A6C0F0R0_9ZZZZ</name>
<reference evidence="1" key="1">
    <citation type="journal article" date="2020" name="Nature">
        <title>Giant virus diversity and host interactions through global metagenomics.</title>
        <authorList>
            <person name="Schulz F."/>
            <person name="Roux S."/>
            <person name="Paez-Espino D."/>
            <person name="Jungbluth S."/>
            <person name="Walsh D.A."/>
            <person name="Denef V.J."/>
            <person name="McMahon K.D."/>
            <person name="Konstantinidis K.T."/>
            <person name="Eloe-Fadrosh E.A."/>
            <person name="Kyrpides N.C."/>
            <person name="Woyke T."/>
        </authorList>
    </citation>
    <scope>NUCLEOTIDE SEQUENCE</scope>
    <source>
        <strain evidence="1">GVMAG-M-3300009180-1</strain>
    </source>
</reference>
<dbReference type="Gene3D" id="3.90.550.10">
    <property type="entry name" value="Spore Coat Polysaccharide Biosynthesis Protein SpsA, Chain A"/>
    <property type="match status" value="1"/>
</dbReference>
<evidence type="ECO:0008006" key="2">
    <source>
        <dbReference type="Google" id="ProtNLM"/>
    </source>
</evidence>
<dbReference type="SUPFAM" id="SSF53448">
    <property type="entry name" value="Nucleotide-diphospho-sugar transferases"/>
    <property type="match status" value="1"/>
</dbReference>
<accession>A0A6C0F0R0</accession>
<sequence>MDSSIKNTVAVESSDFEKIVKTYVDKNKPYVCLLTPCYGAVCFIEYVTSLIATMNVCSSVGIRVKVEFCRNDSLVSRARNNLVARALSDKEVTHVLFIDADIIWDPVSIMKLLVADKGLIGGIYPLKNYFWDKLSADTGITKTWIDAKNASQLKNLITDKDLIQHKLLNYNLNLLPTGLTIENNIGKVRHIATGFMMIKREVFDKMFIAFPSTKYTDDVSFLRPEENKYAYALFDCGVEDDHYYSEDWMFCSRWSKMGGEIWVDISINLTHIGIERYNGNYLSQLITDR</sequence>
<organism evidence="1">
    <name type="scientific">viral metagenome</name>
    <dbReference type="NCBI Taxonomy" id="1070528"/>
    <lineage>
        <taxon>unclassified sequences</taxon>
        <taxon>metagenomes</taxon>
        <taxon>organismal metagenomes</taxon>
    </lineage>
</organism>
<dbReference type="EMBL" id="MN739011">
    <property type="protein sequence ID" value="QHT34994.1"/>
    <property type="molecule type" value="Genomic_DNA"/>
</dbReference>
<protein>
    <recommendedName>
        <fullName evidence="2">Glycosyltransferase</fullName>
    </recommendedName>
</protein>